<comment type="caution">
    <text evidence="4">The sequence shown here is derived from an EMBL/GenBank/DDBJ whole genome shotgun (WGS) entry which is preliminary data.</text>
</comment>
<accession>A0AAV1RHL7</accession>
<evidence type="ECO:0000256" key="2">
    <source>
        <dbReference type="ARBA" id="ARBA00023242"/>
    </source>
</evidence>
<evidence type="ECO:0000256" key="3">
    <source>
        <dbReference type="SAM" id="MobiDB-lite"/>
    </source>
</evidence>
<dbReference type="PANTHER" id="PTHR46765">
    <property type="entry name" value="P-LOOP CONTAINING NUCLEOSIDE TRIPHOSPHATE HYDROLASES SUPERFAMILY PROTEIN"/>
    <property type="match status" value="1"/>
</dbReference>
<proteinExistence type="predicted"/>
<evidence type="ECO:0000313" key="4">
    <source>
        <dbReference type="EMBL" id="CAK7336241.1"/>
    </source>
</evidence>
<dbReference type="PANTHER" id="PTHR46765:SF1">
    <property type="entry name" value="P-LOOP CONTAINING NUCLEOSIDE TRIPHOSPHATE HYDROLASES SUPERFAMILY PROTEIN"/>
    <property type="match status" value="1"/>
</dbReference>
<evidence type="ECO:0000313" key="5">
    <source>
        <dbReference type="Proteomes" id="UP001314170"/>
    </source>
</evidence>
<feature type="compositionally biased region" description="Polar residues" evidence="3">
    <location>
        <begin position="357"/>
        <end position="371"/>
    </location>
</feature>
<sequence>MKQERKSKGSCGSMSNEFDSLLSLVSNRGDYDVILDGIYENILQLHYHDPMMQKTVKCFNSLGVSDVIHQYIMRSQQMHLYGKHVNSCLTSYQPYIAISVHRLVAQIQKPNIEWPRCYQRYRTVLMEKMDKLRSWQNKIPPHISRHLSTKSFVEDTISPFLHILSPPTLRPVGLHLLTEREKNGLVQLVSTMVSYSMTYKNIKSEPLSSKPENEAALDASSLSFDPTIYEFINFKGYSSGHYALPLVVKQVLVHEVEKQKILQATKPVHLADGCNKQNMELVERESGVQSAKINHAAAFSCSSIGNQKSMQCVPSDSAISPITDSSRSALSNVKLKSSGNQKKPSTSFFDRFRKASSKGSQDTDSAGQKATTLERDSRPLIFKFNEIVRKLSQHPTTFVTASKFSFAVLYD</sequence>
<keyword evidence="5" id="KW-1185">Reference proteome</keyword>
<dbReference type="InterPro" id="IPR053016">
    <property type="entry name" value="CTF18-RFC_complex"/>
</dbReference>
<keyword evidence="2" id="KW-0539">Nucleus</keyword>
<protein>
    <submittedName>
        <fullName evidence="4">Uncharacterized protein</fullName>
    </submittedName>
</protein>
<dbReference type="GO" id="GO:0005634">
    <property type="term" value="C:nucleus"/>
    <property type="evidence" value="ECO:0007669"/>
    <property type="project" value="UniProtKB-SubCell"/>
</dbReference>
<evidence type="ECO:0000256" key="1">
    <source>
        <dbReference type="ARBA" id="ARBA00004123"/>
    </source>
</evidence>
<gene>
    <name evidence="4" type="ORF">DCAF_LOCUS11248</name>
</gene>
<organism evidence="4 5">
    <name type="scientific">Dovyalis caffra</name>
    <dbReference type="NCBI Taxonomy" id="77055"/>
    <lineage>
        <taxon>Eukaryota</taxon>
        <taxon>Viridiplantae</taxon>
        <taxon>Streptophyta</taxon>
        <taxon>Embryophyta</taxon>
        <taxon>Tracheophyta</taxon>
        <taxon>Spermatophyta</taxon>
        <taxon>Magnoliopsida</taxon>
        <taxon>eudicotyledons</taxon>
        <taxon>Gunneridae</taxon>
        <taxon>Pentapetalae</taxon>
        <taxon>rosids</taxon>
        <taxon>fabids</taxon>
        <taxon>Malpighiales</taxon>
        <taxon>Salicaceae</taxon>
        <taxon>Flacourtieae</taxon>
        <taxon>Dovyalis</taxon>
    </lineage>
</organism>
<dbReference type="Proteomes" id="UP001314170">
    <property type="component" value="Unassembled WGS sequence"/>
</dbReference>
<dbReference type="EMBL" id="CAWUPB010000994">
    <property type="protein sequence ID" value="CAK7336241.1"/>
    <property type="molecule type" value="Genomic_DNA"/>
</dbReference>
<feature type="region of interest" description="Disordered" evidence="3">
    <location>
        <begin position="353"/>
        <end position="372"/>
    </location>
</feature>
<name>A0AAV1RHL7_9ROSI</name>
<comment type="subcellular location">
    <subcellularLocation>
        <location evidence="1">Nucleus</location>
    </subcellularLocation>
</comment>
<reference evidence="4 5" key="1">
    <citation type="submission" date="2024-01" db="EMBL/GenBank/DDBJ databases">
        <authorList>
            <person name="Waweru B."/>
        </authorList>
    </citation>
    <scope>NUCLEOTIDE SEQUENCE [LARGE SCALE GENOMIC DNA]</scope>
</reference>
<dbReference type="AlphaFoldDB" id="A0AAV1RHL7"/>